<dbReference type="PANTHER" id="PTHR43707:SF1">
    <property type="entry name" value="HISTIDINE--TRNA LIGASE, MITOCHONDRIAL-RELATED"/>
    <property type="match status" value="1"/>
</dbReference>
<evidence type="ECO:0000256" key="9">
    <source>
        <dbReference type="ARBA" id="ARBA00023146"/>
    </source>
</evidence>
<dbReference type="RefSeq" id="WP_150457008.1">
    <property type="nucleotide sequence ID" value="NZ_VYKK01000004.1"/>
</dbReference>
<gene>
    <name evidence="11" type="primary">hisS</name>
    <name evidence="14" type="ORF">F4V43_04370</name>
</gene>
<dbReference type="Proteomes" id="UP000367750">
    <property type="component" value="Unassembled WGS sequence"/>
</dbReference>
<feature type="binding site" evidence="12">
    <location>
        <begin position="84"/>
        <end position="86"/>
    </location>
    <ligand>
        <name>L-histidine</name>
        <dbReference type="ChEBI" id="CHEBI:57595"/>
    </ligand>
</feature>
<dbReference type="NCBIfam" id="TIGR00442">
    <property type="entry name" value="hisS"/>
    <property type="match status" value="1"/>
</dbReference>
<sequence length="420" mass="46993">MAKERFEKPTGTQDVLPGAAEKWQAVEEKARDLCRRFNYREIRTPMFEHTELFERGVGETTDIVEGEMYTFKDKGERDLALRPEGTAGVVRAYVQNKLYGEPDVSKLYYMGPMFRYERPQAGRYRQFHQFGVEAFGAVDPAIDAEVISLGYQFCRDLGLAGVRVEINSVGNAPSRAAYRETLLGFLRPMKDTLCADCQRRMERNPLRVLDCKVDQAKFTDAPSILDSLDEECTVHFARVKAHLDAMGVDYSVNTRLVRGLDYYTHTAFEYKAEGIGSIDTVGGGGRYNGLVQEIGGPDQPGIGLGIGLERILLILEHQGIELTKSAPLDVYLVALGEAADTEISKQLFVLRSRGISAERDYLGRKMKAQMKSADRLAARYTAILGEDELQRGEIALKEMATGDQKTVKLEELAEHLKPQA</sequence>
<evidence type="ECO:0000256" key="6">
    <source>
        <dbReference type="ARBA" id="ARBA00022741"/>
    </source>
</evidence>
<comment type="catalytic activity">
    <reaction evidence="10 11">
        <text>tRNA(His) + L-histidine + ATP = L-histidyl-tRNA(His) + AMP + diphosphate + H(+)</text>
        <dbReference type="Rhea" id="RHEA:17313"/>
        <dbReference type="Rhea" id="RHEA-COMP:9665"/>
        <dbReference type="Rhea" id="RHEA-COMP:9689"/>
        <dbReference type="ChEBI" id="CHEBI:15378"/>
        <dbReference type="ChEBI" id="CHEBI:30616"/>
        <dbReference type="ChEBI" id="CHEBI:33019"/>
        <dbReference type="ChEBI" id="CHEBI:57595"/>
        <dbReference type="ChEBI" id="CHEBI:78442"/>
        <dbReference type="ChEBI" id="CHEBI:78527"/>
        <dbReference type="ChEBI" id="CHEBI:456215"/>
        <dbReference type="EC" id="6.1.1.21"/>
    </reaction>
</comment>
<dbReference type="InterPro" id="IPR015807">
    <property type="entry name" value="His-tRNA-ligase"/>
</dbReference>
<reference evidence="14 15" key="1">
    <citation type="submission" date="2019-09" db="EMBL/GenBank/DDBJ databases">
        <title>Bacillus ochoae sp. nov., Paenibacillus whitsoniae sp. nov., Paenibacillus spiritus sp. nov. Isolated from the Mars Exploration Rover during spacecraft assembly.</title>
        <authorList>
            <person name="Seuylemezian A."/>
            <person name="Vaishampayan P."/>
        </authorList>
    </citation>
    <scope>NUCLEOTIDE SEQUENCE [LARGE SCALE GENOMIC DNA]</scope>
    <source>
        <strain evidence="14 15">MER_111</strain>
    </source>
</reference>
<dbReference type="SUPFAM" id="SSF52954">
    <property type="entry name" value="Class II aaRS ABD-related"/>
    <property type="match status" value="1"/>
</dbReference>
<dbReference type="PANTHER" id="PTHR43707">
    <property type="entry name" value="HISTIDYL-TRNA SYNTHETASE"/>
    <property type="match status" value="1"/>
</dbReference>
<evidence type="ECO:0000256" key="8">
    <source>
        <dbReference type="ARBA" id="ARBA00022917"/>
    </source>
</evidence>
<evidence type="ECO:0000313" key="14">
    <source>
        <dbReference type="EMBL" id="KAA9007719.1"/>
    </source>
</evidence>
<dbReference type="FunFam" id="3.30.930.10:FF:000005">
    <property type="entry name" value="Histidine--tRNA ligase"/>
    <property type="match status" value="1"/>
</dbReference>
<dbReference type="PIRSF" id="PIRSF001549">
    <property type="entry name" value="His-tRNA_synth"/>
    <property type="match status" value="1"/>
</dbReference>
<evidence type="ECO:0000256" key="10">
    <source>
        <dbReference type="ARBA" id="ARBA00047639"/>
    </source>
</evidence>
<dbReference type="CDD" id="cd00773">
    <property type="entry name" value="HisRS-like_core"/>
    <property type="match status" value="1"/>
</dbReference>
<keyword evidence="5 11" id="KW-0436">Ligase</keyword>
<dbReference type="InterPro" id="IPR006195">
    <property type="entry name" value="aa-tRNA-synth_II"/>
</dbReference>
<dbReference type="Pfam" id="PF03129">
    <property type="entry name" value="HGTP_anticodon"/>
    <property type="match status" value="1"/>
</dbReference>
<dbReference type="PROSITE" id="PS50862">
    <property type="entry name" value="AA_TRNA_LIGASE_II"/>
    <property type="match status" value="1"/>
</dbReference>
<dbReference type="GO" id="GO:0006427">
    <property type="term" value="P:histidyl-tRNA aminoacylation"/>
    <property type="evidence" value="ECO:0007669"/>
    <property type="project" value="UniProtKB-UniRule"/>
</dbReference>
<evidence type="ECO:0000259" key="13">
    <source>
        <dbReference type="PROSITE" id="PS50862"/>
    </source>
</evidence>
<dbReference type="AlphaFoldDB" id="A0A5J5GHL4"/>
<evidence type="ECO:0000256" key="5">
    <source>
        <dbReference type="ARBA" id="ARBA00022598"/>
    </source>
</evidence>
<comment type="similarity">
    <text evidence="2 11">Belongs to the class-II aminoacyl-tRNA synthetase family.</text>
</comment>
<comment type="subunit">
    <text evidence="3 11">Homodimer.</text>
</comment>
<dbReference type="GO" id="GO:0005524">
    <property type="term" value="F:ATP binding"/>
    <property type="evidence" value="ECO:0007669"/>
    <property type="project" value="UniProtKB-UniRule"/>
</dbReference>
<feature type="binding site" evidence="12">
    <location>
        <position position="115"/>
    </location>
    <ligand>
        <name>L-histidine</name>
        <dbReference type="ChEBI" id="CHEBI:57595"/>
    </ligand>
</feature>
<name>A0A5J5GHL4_9BACL</name>
<evidence type="ECO:0000256" key="3">
    <source>
        <dbReference type="ARBA" id="ARBA00011738"/>
    </source>
</evidence>
<dbReference type="SUPFAM" id="SSF55681">
    <property type="entry name" value="Class II aaRS and biotin synthetases"/>
    <property type="match status" value="1"/>
</dbReference>
<evidence type="ECO:0000256" key="7">
    <source>
        <dbReference type="ARBA" id="ARBA00022840"/>
    </source>
</evidence>
<dbReference type="InterPro" id="IPR036621">
    <property type="entry name" value="Anticodon-bd_dom_sf"/>
</dbReference>
<dbReference type="HAMAP" id="MF_00127">
    <property type="entry name" value="His_tRNA_synth"/>
    <property type="match status" value="1"/>
</dbReference>
<feature type="binding site" evidence="12">
    <location>
        <position position="258"/>
    </location>
    <ligand>
        <name>L-histidine</name>
        <dbReference type="ChEBI" id="CHEBI:57595"/>
    </ligand>
</feature>
<feature type="domain" description="Aminoacyl-transfer RNA synthetases class-II family profile" evidence="13">
    <location>
        <begin position="23"/>
        <end position="327"/>
    </location>
</feature>
<keyword evidence="7 11" id="KW-0067">ATP-binding</keyword>
<dbReference type="Pfam" id="PF13393">
    <property type="entry name" value="tRNA-synt_His"/>
    <property type="match status" value="1"/>
</dbReference>
<dbReference type="GO" id="GO:0004821">
    <property type="term" value="F:histidine-tRNA ligase activity"/>
    <property type="evidence" value="ECO:0007669"/>
    <property type="project" value="UniProtKB-UniRule"/>
</dbReference>
<dbReference type="InterPro" id="IPR045864">
    <property type="entry name" value="aa-tRNA-synth_II/BPL/LPL"/>
</dbReference>
<evidence type="ECO:0000256" key="12">
    <source>
        <dbReference type="PIRSR" id="PIRSR001549-1"/>
    </source>
</evidence>
<evidence type="ECO:0000313" key="15">
    <source>
        <dbReference type="Proteomes" id="UP000367750"/>
    </source>
</evidence>
<comment type="caution">
    <text evidence="14">The sequence shown here is derived from an EMBL/GenBank/DDBJ whole genome shotgun (WGS) entry which is preliminary data.</text>
</comment>
<feature type="binding site" evidence="12">
    <location>
        <position position="133"/>
    </location>
    <ligand>
        <name>L-histidine</name>
        <dbReference type="ChEBI" id="CHEBI:57595"/>
    </ligand>
</feature>
<feature type="binding site" evidence="12">
    <location>
        <begin position="262"/>
        <end position="263"/>
    </location>
    <ligand>
        <name>L-histidine</name>
        <dbReference type="ChEBI" id="CHEBI:57595"/>
    </ligand>
</feature>
<proteinExistence type="inferred from homology"/>
<dbReference type="InterPro" id="IPR004516">
    <property type="entry name" value="HisRS/HisZ"/>
</dbReference>
<protein>
    <recommendedName>
        <fullName evidence="11">Histidine--tRNA ligase</fullName>
        <ecNumber evidence="11">6.1.1.21</ecNumber>
    </recommendedName>
    <alternativeName>
        <fullName evidence="11">Histidyl-tRNA synthetase</fullName>
        <shortName evidence="11">HisRS</shortName>
    </alternativeName>
</protein>
<evidence type="ECO:0000256" key="1">
    <source>
        <dbReference type="ARBA" id="ARBA00004496"/>
    </source>
</evidence>
<dbReference type="GO" id="GO:0016740">
    <property type="term" value="F:transferase activity"/>
    <property type="evidence" value="ECO:0007669"/>
    <property type="project" value="UniProtKB-ARBA"/>
</dbReference>
<dbReference type="CDD" id="cd00859">
    <property type="entry name" value="HisRS_anticodon"/>
    <property type="match status" value="1"/>
</dbReference>
<evidence type="ECO:0000256" key="2">
    <source>
        <dbReference type="ARBA" id="ARBA00008226"/>
    </source>
</evidence>
<keyword evidence="15" id="KW-1185">Reference proteome</keyword>
<keyword evidence="6 11" id="KW-0547">Nucleotide-binding</keyword>
<evidence type="ECO:0000256" key="4">
    <source>
        <dbReference type="ARBA" id="ARBA00022490"/>
    </source>
</evidence>
<dbReference type="InterPro" id="IPR004154">
    <property type="entry name" value="Anticodon-bd"/>
</dbReference>
<dbReference type="InterPro" id="IPR041715">
    <property type="entry name" value="HisRS-like_core"/>
</dbReference>
<dbReference type="GO" id="GO:0140096">
    <property type="term" value="F:catalytic activity, acting on a protein"/>
    <property type="evidence" value="ECO:0007669"/>
    <property type="project" value="UniProtKB-ARBA"/>
</dbReference>
<keyword evidence="8 11" id="KW-0648">Protein biosynthesis</keyword>
<comment type="subcellular location">
    <subcellularLocation>
        <location evidence="1 11">Cytoplasm</location>
    </subcellularLocation>
</comment>
<dbReference type="EC" id="6.1.1.21" evidence="11"/>
<dbReference type="Gene3D" id="3.40.50.800">
    <property type="entry name" value="Anticodon-binding domain"/>
    <property type="match status" value="1"/>
</dbReference>
<dbReference type="InterPro" id="IPR033656">
    <property type="entry name" value="HisRS_anticodon"/>
</dbReference>
<organism evidence="14 15">
    <name type="scientific">Paenibacillus spiritus</name>
    <dbReference type="NCBI Taxonomy" id="2496557"/>
    <lineage>
        <taxon>Bacteria</taxon>
        <taxon>Bacillati</taxon>
        <taxon>Bacillota</taxon>
        <taxon>Bacilli</taxon>
        <taxon>Bacillales</taxon>
        <taxon>Paenibacillaceae</taxon>
        <taxon>Paenibacillus</taxon>
    </lineage>
</organism>
<dbReference type="OrthoDB" id="9800814at2"/>
<accession>A0A5J5GHL4</accession>
<dbReference type="GO" id="GO:0005737">
    <property type="term" value="C:cytoplasm"/>
    <property type="evidence" value="ECO:0007669"/>
    <property type="project" value="UniProtKB-SubCell"/>
</dbReference>
<keyword evidence="4 11" id="KW-0963">Cytoplasm</keyword>
<evidence type="ECO:0000256" key="11">
    <source>
        <dbReference type="HAMAP-Rule" id="MF_00127"/>
    </source>
</evidence>
<dbReference type="EMBL" id="VYKK01000004">
    <property type="protein sequence ID" value="KAA9007719.1"/>
    <property type="molecule type" value="Genomic_DNA"/>
</dbReference>
<dbReference type="Gene3D" id="3.30.930.10">
    <property type="entry name" value="Bira Bifunctional Protein, Domain 2"/>
    <property type="match status" value="1"/>
</dbReference>
<feature type="binding site" evidence="12">
    <location>
        <position position="129"/>
    </location>
    <ligand>
        <name>L-histidine</name>
        <dbReference type="ChEBI" id="CHEBI:57595"/>
    </ligand>
</feature>
<keyword evidence="9 11" id="KW-0030">Aminoacyl-tRNA synthetase</keyword>